<organism evidence="6 7">
    <name type="scientific">Pinctada imbricata</name>
    <name type="common">Atlantic pearl-oyster</name>
    <name type="synonym">Pinctada martensii</name>
    <dbReference type="NCBI Taxonomy" id="66713"/>
    <lineage>
        <taxon>Eukaryota</taxon>
        <taxon>Metazoa</taxon>
        <taxon>Spiralia</taxon>
        <taxon>Lophotrochozoa</taxon>
        <taxon>Mollusca</taxon>
        <taxon>Bivalvia</taxon>
        <taxon>Autobranchia</taxon>
        <taxon>Pteriomorphia</taxon>
        <taxon>Pterioida</taxon>
        <taxon>Pterioidea</taxon>
        <taxon>Pteriidae</taxon>
        <taxon>Pinctada</taxon>
    </lineage>
</organism>
<evidence type="ECO:0000259" key="5">
    <source>
        <dbReference type="Pfam" id="PF24656"/>
    </source>
</evidence>
<comment type="caution">
    <text evidence="6">The sequence shown here is derived from an EMBL/GenBank/DDBJ whole genome shotgun (WGS) entry which is preliminary data.</text>
</comment>
<dbReference type="Pfam" id="PF17661">
    <property type="entry name" value="DUF5523"/>
    <property type="match status" value="1"/>
</dbReference>
<evidence type="ECO:0000259" key="4">
    <source>
        <dbReference type="Pfam" id="PF24652"/>
    </source>
</evidence>
<feature type="compositionally biased region" description="Acidic residues" evidence="1">
    <location>
        <begin position="277"/>
        <end position="295"/>
    </location>
</feature>
<feature type="compositionally biased region" description="Basic and acidic residues" evidence="1">
    <location>
        <begin position="216"/>
        <end position="225"/>
    </location>
</feature>
<feature type="domain" description="CEP76/DRC7 peptidase-like" evidence="5">
    <location>
        <begin position="1425"/>
        <end position="1541"/>
    </location>
</feature>
<feature type="region of interest" description="Disordered" evidence="1">
    <location>
        <begin position="651"/>
        <end position="723"/>
    </location>
</feature>
<accession>A0AA88XTY7</accession>
<feature type="domain" description="DUF5523" evidence="3">
    <location>
        <begin position="199"/>
        <end position="446"/>
    </location>
</feature>
<proteinExistence type="predicted"/>
<dbReference type="InterPro" id="IPR052434">
    <property type="entry name" value="Tectonic-like_complex_comp"/>
</dbReference>
<reference evidence="6" key="1">
    <citation type="submission" date="2019-08" db="EMBL/GenBank/DDBJ databases">
        <title>The improved chromosome-level genome for the pearl oyster Pinctada fucata martensii using PacBio sequencing and Hi-C.</title>
        <authorList>
            <person name="Zheng Z."/>
        </authorList>
    </citation>
    <scope>NUCLEOTIDE SEQUENCE</scope>
    <source>
        <strain evidence="6">ZZ-2019</strain>
        <tissue evidence="6">Adductor muscle</tissue>
    </source>
</reference>
<dbReference type="InterPro" id="IPR028928">
    <property type="entry name" value="CC2D2AN-C2"/>
</dbReference>
<dbReference type="PANTHER" id="PTHR20837:SF0">
    <property type="entry name" value="COILED-COIL AND C2 DOMAIN-CONTAINING PROTEIN 2A"/>
    <property type="match status" value="1"/>
</dbReference>
<dbReference type="InterPro" id="IPR035892">
    <property type="entry name" value="C2_domain_sf"/>
</dbReference>
<evidence type="ECO:0000313" key="7">
    <source>
        <dbReference type="Proteomes" id="UP001186944"/>
    </source>
</evidence>
<feature type="compositionally biased region" description="Basic and acidic residues" evidence="1">
    <location>
        <begin position="685"/>
        <end position="701"/>
    </location>
</feature>
<feature type="region of interest" description="Disordered" evidence="1">
    <location>
        <begin position="1"/>
        <end position="335"/>
    </location>
</feature>
<evidence type="ECO:0000259" key="2">
    <source>
        <dbReference type="Pfam" id="PF15625"/>
    </source>
</evidence>
<dbReference type="Pfam" id="PF24652">
    <property type="entry name" value="CEP76_C"/>
    <property type="match status" value="1"/>
</dbReference>
<dbReference type="Proteomes" id="UP001186944">
    <property type="component" value="Unassembled WGS sequence"/>
</dbReference>
<dbReference type="GO" id="GO:1904491">
    <property type="term" value="P:protein localization to ciliary transition zone"/>
    <property type="evidence" value="ECO:0007669"/>
    <property type="project" value="TreeGrafter"/>
</dbReference>
<gene>
    <name evidence="6" type="ORF">FSP39_021196</name>
</gene>
<dbReference type="PANTHER" id="PTHR20837">
    <property type="entry name" value="CENTROSOMAL PROTEIN-RELATED"/>
    <property type="match status" value="1"/>
</dbReference>
<evidence type="ECO:0000259" key="3">
    <source>
        <dbReference type="Pfam" id="PF17661"/>
    </source>
</evidence>
<feature type="compositionally biased region" description="Basic and acidic residues" evidence="1">
    <location>
        <begin position="296"/>
        <end position="305"/>
    </location>
</feature>
<feature type="compositionally biased region" description="Basic and acidic residues" evidence="1">
    <location>
        <begin position="175"/>
        <end position="209"/>
    </location>
</feature>
<feature type="compositionally biased region" description="Basic and acidic residues" evidence="1">
    <location>
        <begin position="710"/>
        <end position="722"/>
    </location>
</feature>
<feature type="compositionally biased region" description="Basic and acidic residues" evidence="1">
    <location>
        <begin position="10"/>
        <end position="28"/>
    </location>
</feature>
<feature type="compositionally biased region" description="Low complexity" evidence="1">
    <location>
        <begin position="80"/>
        <end position="90"/>
    </location>
</feature>
<protein>
    <recommendedName>
        <fullName evidence="8">Coiled-coil and C2 domain-containing protein 2A</fullName>
    </recommendedName>
</protein>
<dbReference type="EMBL" id="VSWD01000010">
    <property type="protein sequence ID" value="KAK3091613.1"/>
    <property type="molecule type" value="Genomic_DNA"/>
</dbReference>
<feature type="domain" description="CC2D2A N-terminal C2" evidence="2">
    <location>
        <begin position="737"/>
        <end position="910"/>
    </location>
</feature>
<dbReference type="GO" id="GO:1905515">
    <property type="term" value="P:non-motile cilium assembly"/>
    <property type="evidence" value="ECO:0007669"/>
    <property type="project" value="TreeGrafter"/>
</dbReference>
<feature type="compositionally biased region" description="Basic residues" evidence="1">
    <location>
        <begin position="226"/>
        <end position="235"/>
    </location>
</feature>
<evidence type="ECO:0000313" key="6">
    <source>
        <dbReference type="EMBL" id="KAK3091613.1"/>
    </source>
</evidence>
<sequence>MKSKHRHKQKELSKVKSPKDDLAKELRTVKKRSKAKIDETLRQEEEELAALSYREDGTLPMPGEEGEETARTEEGEEAPPTETTVTFAEPEPTEEEQELEDKVKKLKKKKEKVEEEEVSAFEAPPETPRAEPEQKEEEEAVPPAPTTPTSAPEEEAKTPRSMSMKARMKDRLRKAKEEAEAKVEQEAQEERRERRLQRDKQQKLTRFDTDIDEAELERMADERQKQLKVRWKKMGRQAEDRGVFMPTPEEAYDFFTREFEHEPDEEPPKEEVKEEEEKKEEEEEKPEGEEGEEDEEKKKDKKDKPEDEEPLIDADDVDEEGYGMYAWRRPEYDDSKETLDKQMAVLYYPEISTVPPEEKVFGEEKEPRFLEDEGLYVGIRPKMSGWNLNKMEHRLLKERESKLRKGGGNWFGEDGRMLALPDPLRPSPSRPPIPEEQEEGLEVQFQKAIVREFDSRYIDGTPNASGFYQLDIDINSLVFSHHHLFSREHVLANKLNELYDEYVLRRSLNMADYLTEKLKTAKKSALHLREHMAAHKSEHDYADRANFERRLLDYKYQIKTGREMRDREQRRDRELLKQIINIWKELKAERTKQNHINCPEKLTITREEVDKEKDQMIWKMEIEDELEEIREERQEEYERKMAEYNEELKAYQAQQEAKKEAETRKKKRENTKGSKASLGSRASKQSKDNDPSPEEIAKDEEIINEPDYPQPDKPEPPDDTVSRDQIVAKAKEIRRRPGEPKLYLELTNTQTITPTQDCPRGEQSRRDDVSKCKVFVKILFNNKEVSRSDSRPLSQEFKVNFGQIFNLKIVQWPENIILQLYEQRGFSTEMLAELNAKIPDASVSSKSVHLEDMSVECNLKVSHSHNGVGSGVSFPFTIKGLEDTTLITRGKLNCSVGWAVDENGELLVPPSTQITEGVVSAMRRMEGMADPIADLGLDGVNDPEKVAKWLDEKRIDPNDPKYADLFYNYKSKGSDPSSKAPVEYYRLEQLQQEFDFCEDEFIEENRRFKLIKLRDDEVQEFKNYKMVPLQERDIPRDTFMEYDKKKREEEKITDAKDIEAHRQVVSKFMQRVREQVIRRFRRLAHQKCLEDVVSEDAVPNIAMIGTSLLKLTERRRPLRVERKERKKVSAQNLRPEDVSILVSINRAIFVPVRASSQSGATTSRGDETSRQVKNIVGDPLVQPFVEVMFQHVSMRTSVGTGPNPSFNEELKLPFNAPNEDYSPANLQQINENIYLNLFDEVVVDISEDDRQRDTTVHKRIEKKWLGSLTIPFSTVYFNGKIEGTFKLNKPPVLLGYSRDDEEEESLAKRKSDTYISLFVTIEPALQTAEPMKERFTTNESEVLLEYAEKWQAELAGKFPKREFKTSVIDVNGKTVFVTRYLKKLEPPDLVIEMGNSDQNRAEFVARFVSLIPSVSDNVVFPGLCDIWSTCDQFMKWMTGDEEEHAVLLANFFLHMNKETWLVIGTAIPEGPTAYVMTKEGDEFWFWNAGTGEHFSKRDAYCPLQTVGCVINQDNIWGNIQQYQKPSQMTFDLNNKSAWKPFFQSGFSNPGLSSCQPEKLYYKDTNERAVRDLQEKIEQLLKNKIMEWRSRQITRWNRHCTQIMRRLLPNLEQNVGKGADQSHIDELEQSFKSYKVSGFPINLAYSEISSITEAVYSTGVHSQESSDVEFAIAVYIHPYPNDVLSVWVYVASLIRLR</sequence>
<dbReference type="Pfam" id="PF24656">
    <property type="entry name" value="CEPT76_peptidase"/>
    <property type="match status" value="1"/>
</dbReference>
<keyword evidence="7" id="KW-1185">Reference proteome</keyword>
<dbReference type="Pfam" id="PF15625">
    <property type="entry name" value="CC2D2AN-C2"/>
    <property type="match status" value="1"/>
</dbReference>
<dbReference type="InterPro" id="IPR056290">
    <property type="entry name" value="CEPT76/DRC7_peptidase-like_dom"/>
</dbReference>
<dbReference type="InterPro" id="IPR056288">
    <property type="entry name" value="CEP76_C"/>
</dbReference>
<feature type="compositionally biased region" description="Acidic residues" evidence="1">
    <location>
        <begin position="306"/>
        <end position="321"/>
    </location>
</feature>
<evidence type="ECO:0008006" key="8">
    <source>
        <dbReference type="Google" id="ProtNLM"/>
    </source>
</evidence>
<dbReference type="GO" id="GO:0035869">
    <property type="term" value="C:ciliary transition zone"/>
    <property type="evidence" value="ECO:0007669"/>
    <property type="project" value="TreeGrafter"/>
</dbReference>
<evidence type="ECO:0000256" key="1">
    <source>
        <dbReference type="SAM" id="MobiDB-lite"/>
    </source>
</evidence>
<name>A0AA88XTY7_PINIB</name>
<dbReference type="SUPFAM" id="SSF49562">
    <property type="entry name" value="C2 domain (Calcium/lipid-binding domain, CaLB)"/>
    <property type="match status" value="1"/>
</dbReference>
<feature type="domain" description="Centrosomal protein of 76 kDa C-terminal" evidence="4">
    <location>
        <begin position="1570"/>
        <end position="1690"/>
    </location>
</feature>
<dbReference type="InterPro" id="IPR041510">
    <property type="entry name" value="DUF5523"/>
</dbReference>